<dbReference type="PANTHER" id="PTHR10655">
    <property type="entry name" value="LYSOPHOSPHOLIPASE-RELATED"/>
    <property type="match status" value="1"/>
</dbReference>
<sequence length="232" mass="24534">MTTQPRPQHRPTLLPIDEERVVWSDPTADLPTALADRPLLVLMHGYGAHEHDLTPLVPAIAGNAVVASLRAPLPAGPGYAWFPIEDVENAGSPDPAIAAATTAGVMRWLERTQALARTNGPVGLLGFSQGGAMVTHLMRHHPELFACGVALSGFTVPGLVGGDEALAQIRPPMFFGRGSADPLIPAQVSDRTTAFLASHTQLTTRVYPGLGHGIAQDEVDEVASFLAEHLNT</sequence>
<feature type="domain" description="Phospholipase/carboxylesterase/thioesterase" evidence="3">
    <location>
        <begin position="36"/>
        <end position="229"/>
    </location>
</feature>
<evidence type="ECO:0000313" key="5">
    <source>
        <dbReference type="Proteomes" id="UP000199220"/>
    </source>
</evidence>
<dbReference type="InterPro" id="IPR003140">
    <property type="entry name" value="PLipase/COase/thioEstase"/>
</dbReference>
<name>A0A1H5GH96_9MICO</name>
<comment type="similarity">
    <text evidence="1">Belongs to the AB hydrolase superfamily. AB hydrolase 2 family.</text>
</comment>
<evidence type="ECO:0000313" key="4">
    <source>
        <dbReference type="EMBL" id="SEE15112.1"/>
    </source>
</evidence>
<evidence type="ECO:0000256" key="2">
    <source>
        <dbReference type="ARBA" id="ARBA00022801"/>
    </source>
</evidence>
<dbReference type="InterPro" id="IPR050565">
    <property type="entry name" value="LYPA1-2/EST-like"/>
</dbReference>
<dbReference type="Pfam" id="PF02230">
    <property type="entry name" value="Abhydrolase_2"/>
    <property type="match status" value="1"/>
</dbReference>
<evidence type="ECO:0000259" key="3">
    <source>
        <dbReference type="Pfam" id="PF02230"/>
    </source>
</evidence>
<organism evidence="4 5">
    <name type="scientific">Ruania alba</name>
    <dbReference type="NCBI Taxonomy" id="648782"/>
    <lineage>
        <taxon>Bacteria</taxon>
        <taxon>Bacillati</taxon>
        <taxon>Actinomycetota</taxon>
        <taxon>Actinomycetes</taxon>
        <taxon>Micrococcales</taxon>
        <taxon>Ruaniaceae</taxon>
        <taxon>Ruania</taxon>
    </lineage>
</organism>
<accession>A0A1H5GH96</accession>
<dbReference type="SUPFAM" id="SSF53474">
    <property type="entry name" value="alpha/beta-Hydrolases"/>
    <property type="match status" value="1"/>
</dbReference>
<dbReference type="AlphaFoldDB" id="A0A1H5GH96"/>
<protein>
    <submittedName>
        <fullName evidence="4">Phospholipase/carboxylesterase</fullName>
    </submittedName>
</protein>
<evidence type="ECO:0000256" key="1">
    <source>
        <dbReference type="ARBA" id="ARBA00006499"/>
    </source>
</evidence>
<dbReference type="STRING" id="648782.SAMN04488554_1654"/>
<dbReference type="Gene3D" id="3.40.50.1820">
    <property type="entry name" value="alpha/beta hydrolase"/>
    <property type="match status" value="1"/>
</dbReference>
<dbReference type="RefSeq" id="WP_175476987.1">
    <property type="nucleotide sequence ID" value="NZ_FNTX01000001.1"/>
</dbReference>
<proteinExistence type="inferred from homology"/>
<keyword evidence="5" id="KW-1185">Reference proteome</keyword>
<dbReference type="EMBL" id="FNTX01000001">
    <property type="protein sequence ID" value="SEE15112.1"/>
    <property type="molecule type" value="Genomic_DNA"/>
</dbReference>
<dbReference type="GO" id="GO:0016787">
    <property type="term" value="F:hydrolase activity"/>
    <property type="evidence" value="ECO:0007669"/>
    <property type="project" value="UniProtKB-KW"/>
</dbReference>
<dbReference type="PANTHER" id="PTHR10655:SF17">
    <property type="entry name" value="LYSOPHOSPHOLIPASE-LIKE PROTEIN 1"/>
    <property type="match status" value="1"/>
</dbReference>
<dbReference type="InterPro" id="IPR029058">
    <property type="entry name" value="AB_hydrolase_fold"/>
</dbReference>
<reference evidence="5" key="1">
    <citation type="submission" date="2016-10" db="EMBL/GenBank/DDBJ databases">
        <authorList>
            <person name="Varghese N."/>
            <person name="Submissions S."/>
        </authorList>
    </citation>
    <scope>NUCLEOTIDE SEQUENCE [LARGE SCALE GENOMIC DNA]</scope>
    <source>
        <strain evidence="5">DSM 21368</strain>
    </source>
</reference>
<keyword evidence="2" id="KW-0378">Hydrolase</keyword>
<gene>
    <name evidence="4" type="ORF">SAMN04488554_1654</name>
</gene>
<dbReference type="Proteomes" id="UP000199220">
    <property type="component" value="Unassembled WGS sequence"/>
</dbReference>